<evidence type="ECO:0000313" key="1">
    <source>
        <dbReference type="EMBL" id="MFC6038972.1"/>
    </source>
</evidence>
<name>A0ABW1L729_9BACL</name>
<reference evidence="2" key="1">
    <citation type="journal article" date="2019" name="Int. J. Syst. Evol. Microbiol.">
        <title>The Global Catalogue of Microorganisms (GCM) 10K type strain sequencing project: providing services to taxonomists for standard genome sequencing and annotation.</title>
        <authorList>
            <consortium name="The Broad Institute Genomics Platform"/>
            <consortium name="The Broad Institute Genome Sequencing Center for Infectious Disease"/>
            <person name="Wu L."/>
            <person name="Ma J."/>
        </authorList>
    </citation>
    <scope>NUCLEOTIDE SEQUENCE [LARGE SCALE GENOMIC DNA]</scope>
    <source>
        <strain evidence="2">CCUG 54527</strain>
    </source>
</reference>
<evidence type="ECO:0000313" key="2">
    <source>
        <dbReference type="Proteomes" id="UP001596170"/>
    </source>
</evidence>
<dbReference type="RefSeq" id="WP_377733069.1">
    <property type="nucleotide sequence ID" value="NZ_JBHSRI010000005.1"/>
</dbReference>
<proteinExistence type="predicted"/>
<protein>
    <submittedName>
        <fullName evidence="1">Uncharacterized protein</fullName>
    </submittedName>
</protein>
<dbReference type="EMBL" id="JBHSRI010000005">
    <property type="protein sequence ID" value="MFC6038972.1"/>
    <property type="molecule type" value="Genomic_DNA"/>
</dbReference>
<keyword evidence="2" id="KW-1185">Reference proteome</keyword>
<comment type="caution">
    <text evidence="1">The sequence shown here is derived from an EMBL/GenBank/DDBJ whole genome shotgun (WGS) entry which is preliminary data.</text>
</comment>
<dbReference type="Proteomes" id="UP001596170">
    <property type="component" value="Unassembled WGS sequence"/>
</dbReference>
<sequence>MISDELMHKHHIVSVWSCSKKEETIAIGFVRAYLGECTDGRWLAVITDSSWEESEVFKLNTRPTAMKRIRDRGFYTRIRKIYSSRAEDIG</sequence>
<organism evidence="1 2">
    <name type="scientific">Paenisporosarcina macmurdoensis</name>
    <dbReference type="NCBI Taxonomy" id="212659"/>
    <lineage>
        <taxon>Bacteria</taxon>
        <taxon>Bacillati</taxon>
        <taxon>Bacillota</taxon>
        <taxon>Bacilli</taxon>
        <taxon>Bacillales</taxon>
        <taxon>Caryophanaceae</taxon>
        <taxon>Paenisporosarcina</taxon>
    </lineage>
</organism>
<gene>
    <name evidence="1" type="ORF">ACFPYN_05830</name>
</gene>
<accession>A0ABW1L729</accession>